<feature type="non-terminal residue" evidence="1">
    <location>
        <position position="86"/>
    </location>
</feature>
<dbReference type="EMBL" id="JBHSWW010000607">
    <property type="protein sequence ID" value="MFC6755194.1"/>
    <property type="molecule type" value="Genomic_DNA"/>
</dbReference>
<reference evidence="1 2" key="1">
    <citation type="journal article" date="2019" name="Int. J. Syst. Evol. Microbiol.">
        <title>The Global Catalogue of Microorganisms (GCM) 10K type strain sequencing project: providing services to taxonomists for standard genome sequencing and annotation.</title>
        <authorList>
            <consortium name="The Broad Institute Genomics Platform"/>
            <consortium name="The Broad Institute Genome Sequencing Center for Infectious Disease"/>
            <person name="Wu L."/>
            <person name="Ma J."/>
        </authorList>
    </citation>
    <scope>NUCLEOTIDE SEQUENCE [LARGE SCALE GENOMIC DNA]</scope>
    <source>
        <strain evidence="1 2">CGMCC 1.3239</strain>
    </source>
</reference>
<protein>
    <submittedName>
        <fullName evidence="1">Uncharacterized protein</fullName>
    </submittedName>
</protein>
<gene>
    <name evidence="1" type="ORF">ACFQEU_17235</name>
</gene>
<dbReference type="AlphaFoldDB" id="A0ABD5SIA3"/>
<organism evidence="1 2">
    <name type="scientific">Halorubrum tibetense</name>
    <dbReference type="NCBI Taxonomy" id="175631"/>
    <lineage>
        <taxon>Archaea</taxon>
        <taxon>Methanobacteriati</taxon>
        <taxon>Methanobacteriota</taxon>
        <taxon>Stenosarchaea group</taxon>
        <taxon>Halobacteria</taxon>
        <taxon>Halobacteriales</taxon>
        <taxon>Haloferacaceae</taxon>
        <taxon>Halorubrum</taxon>
    </lineage>
</organism>
<dbReference type="RefSeq" id="WP_379784139.1">
    <property type="nucleotide sequence ID" value="NZ_JBHSWW010000607.1"/>
</dbReference>
<accession>A0ABD5SIA3</accession>
<dbReference type="Proteomes" id="UP001596442">
    <property type="component" value="Unassembled WGS sequence"/>
</dbReference>
<sequence>MYTGEGSIDDYVYTLVDYDNLDLEAGTWQVFDSVSGSGEVRQGSGNVRTLVTGTYETLEVDSNAFEVNFKRELELPVLPNVQFGYQ</sequence>
<proteinExistence type="predicted"/>
<evidence type="ECO:0000313" key="1">
    <source>
        <dbReference type="EMBL" id="MFC6755194.1"/>
    </source>
</evidence>
<comment type="caution">
    <text evidence="1">The sequence shown here is derived from an EMBL/GenBank/DDBJ whole genome shotgun (WGS) entry which is preliminary data.</text>
</comment>
<keyword evidence="2" id="KW-1185">Reference proteome</keyword>
<evidence type="ECO:0000313" key="2">
    <source>
        <dbReference type="Proteomes" id="UP001596442"/>
    </source>
</evidence>
<name>A0ABD5SIA3_9EURY</name>